<dbReference type="EMBL" id="AZFZ01000053">
    <property type="protein sequence ID" value="KRM41780.1"/>
    <property type="molecule type" value="Genomic_DNA"/>
</dbReference>
<evidence type="ECO:0000313" key="4">
    <source>
        <dbReference type="Proteomes" id="UP000051010"/>
    </source>
</evidence>
<dbReference type="SUPFAM" id="SSF55811">
    <property type="entry name" value="Nudix"/>
    <property type="match status" value="1"/>
</dbReference>
<comment type="caution">
    <text evidence="3">The sequence shown here is derived from an EMBL/GenBank/DDBJ whole genome shotgun (WGS) entry which is preliminary data.</text>
</comment>
<dbReference type="CDD" id="cd03674">
    <property type="entry name" value="NUDIX_Hydrolase"/>
    <property type="match status" value="1"/>
</dbReference>
<dbReference type="PROSITE" id="PS00893">
    <property type="entry name" value="NUDIX_BOX"/>
    <property type="match status" value="1"/>
</dbReference>
<accession>A0A0R1YLM0</accession>
<proteinExistence type="predicted"/>
<dbReference type="Gene3D" id="3.90.79.10">
    <property type="entry name" value="Nucleoside Triphosphate Pyrophosphohydrolase"/>
    <property type="match status" value="1"/>
</dbReference>
<name>A0A0R1YLM0_9LACO</name>
<reference evidence="3 4" key="1">
    <citation type="journal article" date="2015" name="Genome Announc.">
        <title>Expanding the biotechnology potential of lactobacilli through comparative genomics of 213 strains and associated genera.</title>
        <authorList>
            <person name="Sun Z."/>
            <person name="Harris H.M."/>
            <person name="McCann A."/>
            <person name="Guo C."/>
            <person name="Argimon S."/>
            <person name="Zhang W."/>
            <person name="Yang X."/>
            <person name="Jeffery I.B."/>
            <person name="Cooney J.C."/>
            <person name="Kagawa T.F."/>
            <person name="Liu W."/>
            <person name="Song Y."/>
            <person name="Salvetti E."/>
            <person name="Wrobel A."/>
            <person name="Rasinkangas P."/>
            <person name="Parkhill J."/>
            <person name="Rea M.C."/>
            <person name="O'Sullivan O."/>
            <person name="Ritari J."/>
            <person name="Douillard F.P."/>
            <person name="Paul Ross R."/>
            <person name="Yang R."/>
            <person name="Briner A.E."/>
            <person name="Felis G.E."/>
            <person name="de Vos W.M."/>
            <person name="Barrangou R."/>
            <person name="Klaenhammer T.R."/>
            <person name="Caufield P.W."/>
            <person name="Cui Y."/>
            <person name="Zhang H."/>
            <person name="O'Toole P.W."/>
        </authorList>
    </citation>
    <scope>NUCLEOTIDE SEQUENCE [LARGE SCALE GENOMIC DNA]</scope>
    <source>
        <strain evidence="3 4">DSM 18390</strain>
    </source>
</reference>
<gene>
    <name evidence="3" type="ORF">FD47_GL002255</name>
</gene>
<dbReference type="InterPro" id="IPR000086">
    <property type="entry name" value="NUDIX_hydrolase_dom"/>
</dbReference>
<dbReference type="InterPro" id="IPR015797">
    <property type="entry name" value="NUDIX_hydrolase-like_dom_sf"/>
</dbReference>
<evidence type="ECO:0000313" key="3">
    <source>
        <dbReference type="EMBL" id="KRM41780.1"/>
    </source>
</evidence>
<dbReference type="Proteomes" id="UP000051010">
    <property type="component" value="Unassembled WGS sequence"/>
</dbReference>
<dbReference type="RefSeq" id="WP_056980678.1">
    <property type="nucleotide sequence ID" value="NZ_AZFZ01000053.1"/>
</dbReference>
<organism evidence="3 4">
    <name type="scientific">Lentilactobacillus parafarraginis DSM 18390 = JCM 14109</name>
    <dbReference type="NCBI Taxonomy" id="1423786"/>
    <lineage>
        <taxon>Bacteria</taxon>
        <taxon>Bacillati</taxon>
        <taxon>Bacillota</taxon>
        <taxon>Bacilli</taxon>
        <taxon>Lactobacillales</taxon>
        <taxon>Lactobacillaceae</taxon>
        <taxon>Lentilactobacillus</taxon>
    </lineage>
</organism>
<dbReference type="PROSITE" id="PS51462">
    <property type="entry name" value="NUDIX"/>
    <property type="match status" value="1"/>
</dbReference>
<dbReference type="PATRIC" id="fig|1423786.4.peg.2369"/>
<protein>
    <submittedName>
        <fullName evidence="3">DHNTP pyrophosphohydrolase</fullName>
    </submittedName>
</protein>
<sequence length="175" mass="19733">MSDTLTTTLRADLQQLLKRQYPGITTSKIQEISKLLSAYPTGLRDRSSAVHLSASAFVPVGNTVLFIRHPYLKTVLLPAGHVEPNELPLQTAIREFHEETGYQVNPQSQQLIDANVIEIPANPLRNEGAHRHIDLRFLFRRKSQAPSDAELPVFQLSEKDAPSEFQSYYQLIPMS</sequence>
<dbReference type="Pfam" id="PF00293">
    <property type="entry name" value="NUDIX"/>
    <property type="match status" value="1"/>
</dbReference>
<keyword evidence="1 3" id="KW-0378">Hydrolase</keyword>
<dbReference type="GO" id="GO:0016787">
    <property type="term" value="F:hydrolase activity"/>
    <property type="evidence" value="ECO:0007669"/>
    <property type="project" value="UniProtKB-KW"/>
</dbReference>
<dbReference type="AlphaFoldDB" id="A0A0R1YLM0"/>
<evidence type="ECO:0000256" key="1">
    <source>
        <dbReference type="ARBA" id="ARBA00022801"/>
    </source>
</evidence>
<feature type="domain" description="Nudix hydrolase" evidence="2">
    <location>
        <begin position="49"/>
        <end position="175"/>
    </location>
</feature>
<dbReference type="InterPro" id="IPR020084">
    <property type="entry name" value="NUDIX_hydrolase_CS"/>
</dbReference>
<evidence type="ECO:0000259" key="2">
    <source>
        <dbReference type="PROSITE" id="PS51462"/>
    </source>
</evidence>